<feature type="domain" description="HTH crp-type" evidence="5">
    <location>
        <begin position="152"/>
        <end position="223"/>
    </location>
</feature>
<sequence>MKRSRLNSKTINLRFIHIFKHLTLDELEEISKDLELVELNVGETLYRPGQKLKGIYFIERGVLKQFKIGSKNKEQIYQLLSYNEMVGFDSALNQIPATEFTTCMEKARLIFVPIKIVTKLFAHSVQVRKMLLEQSSRELRVAQNTIISFSQKSNRQRIIDLLLDLRERFNLDEDNMINVPIKRFEIAGHIGANEENTIRIISDLRKRRLIQTKGRKIGILKLQRFGEAYR</sequence>
<dbReference type="InterPro" id="IPR014710">
    <property type="entry name" value="RmlC-like_jellyroll"/>
</dbReference>
<dbReference type="InterPro" id="IPR000595">
    <property type="entry name" value="cNMP-bd_dom"/>
</dbReference>
<evidence type="ECO:0000259" key="4">
    <source>
        <dbReference type="PROSITE" id="PS50042"/>
    </source>
</evidence>
<accession>A0A6C0RGW7</accession>
<dbReference type="AlphaFoldDB" id="A0A6C0RGW7"/>
<evidence type="ECO:0000313" key="6">
    <source>
        <dbReference type="EMBL" id="QIA08915.1"/>
    </source>
</evidence>
<keyword evidence="2" id="KW-0238">DNA-binding</keyword>
<evidence type="ECO:0000256" key="2">
    <source>
        <dbReference type="ARBA" id="ARBA00023125"/>
    </source>
</evidence>
<dbReference type="KEGG" id="drc:G0Q07_14865"/>
<dbReference type="SMART" id="SM00100">
    <property type="entry name" value="cNMP"/>
    <property type="match status" value="1"/>
</dbReference>
<dbReference type="EMBL" id="CP048409">
    <property type="protein sequence ID" value="QIA08915.1"/>
    <property type="molecule type" value="Genomic_DNA"/>
</dbReference>
<dbReference type="PANTHER" id="PTHR24567:SF28">
    <property type="entry name" value="LISTERIOLYSIN REGULATORY PROTEIN"/>
    <property type="match status" value="1"/>
</dbReference>
<dbReference type="InterPro" id="IPR036388">
    <property type="entry name" value="WH-like_DNA-bd_sf"/>
</dbReference>
<evidence type="ECO:0000313" key="7">
    <source>
        <dbReference type="Proteomes" id="UP000474630"/>
    </source>
</evidence>
<dbReference type="SUPFAM" id="SSF46785">
    <property type="entry name" value="Winged helix' DNA-binding domain"/>
    <property type="match status" value="1"/>
</dbReference>
<dbReference type="InterPro" id="IPR050397">
    <property type="entry name" value="Env_Response_Regulators"/>
</dbReference>
<dbReference type="InterPro" id="IPR036390">
    <property type="entry name" value="WH_DNA-bd_sf"/>
</dbReference>
<reference evidence="6 7" key="1">
    <citation type="submission" date="2020-02" db="EMBL/GenBank/DDBJ databases">
        <title>Genome sequencing for Draconibacterium sp. strain M1.</title>
        <authorList>
            <person name="Park S.-J."/>
        </authorList>
    </citation>
    <scope>NUCLEOTIDE SEQUENCE [LARGE SCALE GENOMIC DNA]</scope>
    <source>
        <strain evidence="6 7">M1</strain>
    </source>
</reference>
<feature type="domain" description="Cyclic nucleotide-binding" evidence="4">
    <location>
        <begin position="18"/>
        <end position="138"/>
    </location>
</feature>
<evidence type="ECO:0000256" key="1">
    <source>
        <dbReference type="ARBA" id="ARBA00023015"/>
    </source>
</evidence>
<dbReference type="PANTHER" id="PTHR24567">
    <property type="entry name" value="CRP FAMILY TRANSCRIPTIONAL REGULATORY PROTEIN"/>
    <property type="match status" value="1"/>
</dbReference>
<organism evidence="6 7">
    <name type="scientific">Draconibacterium halophilum</name>
    <dbReference type="NCBI Taxonomy" id="2706887"/>
    <lineage>
        <taxon>Bacteria</taxon>
        <taxon>Pseudomonadati</taxon>
        <taxon>Bacteroidota</taxon>
        <taxon>Bacteroidia</taxon>
        <taxon>Marinilabiliales</taxon>
        <taxon>Prolixibacteraceae</taxon>
        <taxon>Draconibacterium</taxon>
    </lineage>
</organism>
<dbReference type="Gene3D" id="1.10.10.10">
    <property type="entry name" value="Winged helix-like DNA-binding domain superfamily/Winged helix DNA-binding domain"/>
    <property type="match status" value="1"/>
</dbReference>
<dbReference type="SUPFAM" id="SSF51206">
    <property type="entry name" value="cAMP-binding domain-like"/>
    <property type="match status" value="1"/>
</dbReference>
<dbReference type="InterPro" id="IPR018490">
    <property type="entry name" value="cNMP-bd_dom_sf"/>
</dbReference>
<evidence type="ECO:0000259" key="5">
    <source>
        <dbReference type="PROSITE" id="PS51063"/>
    </source>
</evidence>
<dbReference type="PROSITE" id="PS50042">
    <property type="entry name" value="CNMP_BINDING_3"/>
    <property type="match status" value="1"/>
</dbReference>
<dbReference type="GO" id="GO:0003700">
    <property type="term" value="F:DNA-binding transcription factor activity"/>
    <property type="evidence" value="ECO:0007669"/>
    <property type="project" value="TreeGrafter"/>
</dbReference>
<dbReference type="GO" id="GO:0003677">
    <property type="term" value="F:DNA binding"/>
    <property type="evidence" value="ECO:0007669"/>
    <property type="project" value="UniProtKB-KW"/>
</dbReference>
<protein>
    <submittedName>
        <fullName evidence="6">Crp/Fnr family transcriptional regulator</fullName>
    </submittedName>
</protein>
<dbReference type="PROSITE" id="PS51063">
    <property type="entry name" value="HTH_CRP_2"/>
    <property type="match status" value="1"/>
</dbReference>
<dbReference type="Pfam" id="PF13545">
    <property type="entry name" value="HTH_Crp_2"/>
    <property type="match status" value="1"/>
</dbReference>
<keyword evidence="3" id="KW-0804">Transcription</keyword>
<gene>
    <name evidence="6" type="ORF">G0Q07_14865</name>
</gene>
<dbReference type="CDD" id="cd00038">
    <property type="entry name" value="CAP_ED"/>
    <property type="match status" value="1"/>
</dbReference>
<keyword evidence="1" id="KW-0805">Transcription regulation</keyword>
<dbReference type="RefSeq" id="WP_163347532.1">
    <property type="nucleotide sequence ID" value="NZ_CP048409.1"/>
</dbReference>
<dbReference type="Pfam" id="PF00027">
    <property type="entry name" value="cNMP_binding"/>
    <property type="match status" value="1"/>
</dbReference>
<dbReference type="Gene3D" id="2.60.120.10">
    <property type="entry name" value="Jelly Rolls"/>
    <property type="match status" value="1"/>
</dbReference>
<evidence type="ECO:0000256" key="3">
    <source>
        <dbReference type="ARBA" id="ARBA00023163"/>
    </source>
</evidence>
<dbReference type="GO" id="GO:0005829">
    <property type="term" value="C:cytosol"/>
    <property type="evidence" value="ECO:0007669"/>
    <property type="project" value="TreeGrafter"/>
</dbReference>
<dbReference type="Proteomes" id="UP000474630">
    <property type="component" value="Chromosome"/>
</dbReference>
<keyword evidence="7" id="KW-1185">Reference proteome</keyword>
<proteinExistence type="predicted"/>
<dbReference type="InterPro" id="IPR012318">
    <property type="entry name" value="HTH_CRP"/>
</dbReference>
<name>A0A6C0RGW7_9BACT</name>
<dbReference type="SMART" id="SM00419">
    <property type="entry name" value="HTH_CRP"/>
    <property type="match status" value="1"/>
</dbReference>